<dbReference type="KEGG" id="gax:Pan161_35010"/>
<accession>A0A517VFP5</accession>
<reference evidence="1 2" key="1">
    <citation type="submission" date="2019-02" db="EMBL/GenBank/DDBJ databases">
        <title>Deep-cultivation of Planctomycetes and their phenomic and genomic characterization uncovers novel biology.</title>
        <authorList>
            <person name="Wiegand S."/>
            <person name="Jogler M."/>
            <person name="Boedeker C."/>
            <person name="Pinto D."/>
            <person name="Vollmers J."/>
            <person name="Rivas-Marin E."/>
            <person name="Kohn T."/>
            <person name="Peeters S.H."/>
            <person name="Heuer A."/>
            <person name="Rast P."/>
            <person name="Oberbeckmann S."/>
            <person name="Bunk B."/>
            <person name="Jeske O."/>
            <person name="Meyerdierks A."/>
            <person name="Storesund J.E."/>
            <person name="Kallscheuer N."/>
            <person name="Luecker S."/>
            <person name="Lage O.M."/>
            <person name="Pohl T."/>
            <person name="Merkel B.J."/>
            <person name="Hornburger P."/>
            <person name="Mueller R.-W."/>
            <person name="Bruemmer F."/>
            <person name="Labrenz M."/>
            <person name="Spormann A.M."/>
            <person name="Op den Camp H."/>
            <person name="Overmann J."/>
            <person name="Amann R."/>
            <person name="Jetten M.S.M."/>
            <person name="Mascher T."/>
            <person name="Medema M.H."/>
            <person name="Devos D.P."/>
            <person name="Kaster A.-K."/>
            <person name="Ovreas L."/>
            <person name="Rohde M."/>
            <person name="Galperin M.Y."/>
            <person name="Jogler C."/>
        </authorList>
    </citation>
    <scope>NUCLEOTIDE SEQUENCE [LARGE SCALE GENOMIC DNA]</scope>
    <source>
        <strain evidence="1 2">Pan161</strain>
    </source>
</reference>
<dbReference type="EMBL" id="CP036343">
    <property type="protein sequence ID" value="QDT91838.1"/>
    <property type="molecule type" value="Genomic_DNA"/>
</dbReference>
<evidence type="ECO:0000313" key="1">
    <source>
        <dbReference type="EMBL" id="QDT91838.1"/>
    </source>
</evidence>
<protein>
    <submittedName>
        <fullName evidence="1">Uncharacterized protein</fullName>
    </submittedName>
</protein>
<organism evidence="1 2">
    <name type="scientific">Gimesia algae</name>
    <dbReference type="NCBI Taxonomy" id="2527971"/>
    <lineage>
        <taxon>Bacteria</taxon>
        <taxon>Pseudomonadati</taxon>
        <taxon>Planctomycetota</taxon>
        <taxon>Planctomycetia</taxon>
        <taxon>Planctomycetales</taxon>
        <taxon>Planctomycetaceae</taxon>
        <taxon>Gimesia</taxon>
    </lineage>
</organism>
<evidence type="ECO:0000313" key="2">
    <source>
        <dbReference type="Proteomes" id="UP000316855"/>
    </source>
</evidence>
<dbReference type="Proteomes" id="UP000316855">
    <property type="component" value="Chromosome"/>
</dbReference>
<name>A0A517VFP5_9PLAN</name>
<sequence>MSQFTGLKFYCCILILGIISAPATRPLYAQAVAETNVDLDLHISLKPYRTRIEIACDPETRLDDFERQRLQRQLHQIIDRSVGEKWLLNEPDGLQAETSTGIFENRWLPLCTSTGLLRLQPEQILERYPAQPFEKLFLIVIEPAGIGYRISGREFDYYSQRLSPLAEKVTYETRFLAETVFHLLSDLFSSIVSIETVDGEQVTVSEQAGQFPTPDPDVATVEINSFFLPFFRYLNRDREVKNIQMIPWTYLEIEKMDRKHATCSVTSGLRGILSGSRRRVETLALHVQPRYQATELSLVPRGTSTQTYAGMKVQLSPLNPQEVRQLQIAAKKESEETKKPPKEPDYLTGEFLTNRSGTIEIDADPQQPLIWLYIRSGKALVANVPYLPGIDSRISIQIPDDRIRLGVEGELAVLNGELIESVAELSMKMSRIRKWAKSNEWDKVDAGIRGLESELSPRRIFLDKLNVIRVSAVEAAQAQNNRAAQARIASLCRETGNRIDRFLSPTGIIDLKAEIQDLKQLSGKNSKR</sequence>
<dbReference type="AlphaFoldDB" id="A0A517VFP5"/>
<gene>
    <name evidence="1" type="ORF">Pan161_35010</name>
</gene>
<keyword evidence="2" id="KW-1185">Reference proteome</keyword>
<proteinExistence type="predicted"/>